<evidence type="ECO:0000256" key="8">
    <source>
        <dbReference type="ARBA" id="ARBA00022989"/>
    </source>
</evidence>
<dbReference type="RefSeq" id="WP_119319539.1">
    <property type="nucleotide sequence ID" value="NZ_AP025739.1"/>
</dbReference>
<name>A0A402CQ65_9BACT</name>
<keyword evidence="11 12" id="KW-1006">Bacterial flagellum protein export</keyword>
<reference evidence="13 14" key="1">
    <citation type="journal article" date="2019" name="Int. J. Syst. Evol. Microbiol.">
        <title>Capsulimonas corticalis gen. nov., sp. nov., an aerobic capsulated bacterium, of a novel bacterial order, Capsulimonadales ord. nov., of the class Armatimonadia of the phylum Armatimonadetes.</title>
        <authorList>
            <person name="Li J."/>
            <person name="Kudo C."/>
            <person name="Tonouchi A."/>
        </authorList>
    </citation>
    <scope>NUCLEOTIDE SEQUENCE [LARGE SCALE GENOMIC DNA]</scope>
    <source>
        <strain evidence="13 14">AX-7</strain>
    </source>
</reference>
<evidence type="ECO:0000313" key="14">
    <source>
        <dbReference type="Proteomes" id="UP000287394"/>
    </source>
</evidence>
<evidence type="ECO:0000256" key="11">
    <source>
        <dbReference type="ARBA" id="ARBA00023225"/>
    </source>
</evidence>
<evidence type="ECO:0000256" key="6">
    <source>
        <dbReference type="ARBA" id="ARBA00022795"/>
    </source>
</evidence>
<proteinExistence type="inferred from homology"/>
<comment type="function">
    <text evidence="12">Plays a role in the flagellum-specific transport system.</text>
</comment>
<dbReference type="AlphaFoldDB" id="A0A402CQ65"/>
<dbReference type="NCBIfam" id="TIGR01103">
    <property type="entry name" value="fliP"/>
    <property type="match status" value="1"/>
</dbReference>
<comment type="similarity">
    <text evidence="1 12">Belongs to the FliP/MopC/SpaP family.</text>
</comment>
<evidence type="ECO:0000256" key="9">
    <source>
        <dbReference type="ARBA" id="ARBA00023136"/>
    </source>
</evidence>
<keyword evidence="9 12" id="KW-0472">Membrane</keyword>
<protein>
    <recommendedName>
        <fullName evidence="2 12">Flagellar biosynthetic protein FliP</fullName>
    </recommendedName>
</protein>
<dbReference type="OrthoDB" id="9805111at2"/>
<dbReference type="EMBL" id="AP025739">
    <property type="protein sequence ID" value="BDI32762.1"/>
    <property type="molecule type" value="Genomic_DNA"/>
</dbReference>
<dbReference type="GO" id="GO:0044781">
    <property type="term" value="P:bacterial-type flagellum organization"/>
    <property type="evidence" value="ECO:0007669"/>
    <property type="project" value="UniProtKB-UniRule"/>
</dbReference>
<comment type="subcellular location">
    <subcellularLocation>
        <location evidence="12">Cell membrane</location>
        <topology evidence="12">Multi-pass membrane protein</topology>
    </subcellularLocation>
    <subcellularLocation>
        <location evidence="12">Bacterial flagellum basal body</location>
    </subcellularLocation>
</comment>
<evidence type="ECO:0000256" key="5">
    <source>
        <dbReference type="ARBA" id="ARBA00022692"/>
    </source>
</evidence>
<dbReference type="PANTHER" id="PTHR30587:SF0">
    <property type="entry name" value="FLAGELLAR BIOSYNTHETIC PROTEIN FLIP"/>
    <property type="match status" value="1"/>
</dbReference>
<dbReference type="InterPro" id="IPR005838">
    <property type="entry name" value="T3SS_IM_P"/>
</dbReference>
<keyword evidence="6 12" id="KW-1005">Bacterial flagellum biogenesis</keyword>
<gene>
    <name evidence="12 13" type="primary">fliP</name>
    <name evidence="13" type="ORF">CCAX7_48130</name>
</gene>
<keyword evidence="13" id="KW-0966">Cell projection</keyword>
<evidence type="ECO:0000256" key="12">
    <source>
        <dbReference type="RuleBase" id="RU362069"/>
    </source>
</evidence>
<keyword evidence="14" id="KW-1185">Reference proteome</keyword>
<dbReference type="Proteomes" id="UP000287394">
    <property type="component" value="Chromosome"/>
</dbReference>
<dbReference type="PRINTS" id="PR01302">
    <property type="entry name" value="TYPE3IMPPROT"/>
</dbReference>
<comment type="caution">
    <text evidence="12">Lacks conserved residue(s) required for the propagation of feature annotation.</text>
</comment>
<keyword evidence="7 12" id="KW-0653">Protein transport</keyword>
<keyword evidence="8 12" id="KW-1133">Transmembrane helix</keyword>
<evidence type="ECO:0000256" key="7">
    <source>
        <dbReference type="ARBA" id="ARBA00022927"/>
    </source>
</evidence>
<dbReference type="PRINTS" id="PR00951">
    <property type="entry name" value="FLGBIOSNFLIP"/>
</dbReference>
<dbReference type="KEGG" id="ccot:CCAX7_48130"/>
<sequence length="266" mass="28951">MKLSRVPFYAWAALISAVSLLALSHAGHAQGAAGTFSIPTIPGAAPAKNPQQVANTLQILMLMTVLTIAPSLLIMTTAFTRIVIVLSFLRSALGTQNIPPNQVMLGLALFLTFFVMTPTFKQVNQDALQPYLSKKIEFGTALDRGVIPVRRFMVKQTYKDDIRLFLQMSHTPPPAIQNPAHPEDSLPMQVAIPAFVISELKTGFIFGFIIYIPFIVIDLVVSTLLMSMGMMMLPPTVISLPAKVLVFILADGWHAIAGSLAASYRT</sequence>
<dbReference type="Pfam" id="PF00813">
    <property type="entry name" value="FliP"/>
    <property type="match status" value="1"/>
</dbReference>
<keyword evidence="5 12" id="KW-0812">Transmembrane</keyword>
<evidence type="ECO:0000256" key="10">
    <source>
        <dbReference type="ARBA" id="ARBA00023143"/>
    </source>
</evidence>
<evidence type="ECO:0000256" key="1">
    <source>
        <dbReference type="ARBA" id="ARBA00006257"/>
    </source>
</evidence>
<evidence type="ECO:0000256" key="2">
    <source>
        <dbReference type="ARBA" id="ARBA00021714"/>
    </source>
</evidence>
<evidence type="ECO:0000256" key="3">
    <source>
        <dbReference type="ARBA" id="ARBA00022448"/>
    </source>
</evidence>
<keyword evidence="3 12" id="KW-0813">Transport</keyword>
<keyword evidence="10" id="KW-0975">Bacterial flagellum</keyword>
<keyword evidence="13" id="KW-0282">Flagellum</keyword>
<evidence type="ECO:0000313" key="13">
    <source>
        <dbReference type="EMBL" id="BDI32762.1"/>
    </source>
</evidence>
<dbReference type="GO" id="GO:0009425">
    <property type="term" value="C:bacterial-type flagellum basal body"/>
    <property type="evidence" value="ECO:0007669"/>
    <property type="project" value="UniProtKB-SubCell"/>
</dbReference>
<keyword evidence="13" id="KW-0969">Cilium</keyword>
<dbReference type="PANTHER" id="PTHR30587">
    <property type="entry name" value="FLAGELLAR BIOSYNTHETIC PROTEIN FLIP"/>
    <property type="match status" value="1"/>
</dbReference>
<dbReference type="GO" id="GO:0009306">
    <property type="term" value="P:protein secretion"/>
    <property type="evidence" value="ECO:0007669"/>
    <property type="project" value="UniProtKB-UniRule"/>
</dbReference>
<dbReference type="FunCoup" id="A0A402CQ65">
    <property type="interactions" value="138"/>
</dbReference>
<keyword evidence="4 12" id="KW-1003">Cell membrane</keyword>
<organism evidence="13 14">
    <name type="scientific">Capsulimonas corticalis</name>
    <dbReference type="NCBI Taxonomy" id="2219043"/>
    <lineage>
        <taxon>Bacteria</taxon>
        <taxon>Bacillati</taxon>
        <taxon>Armatimonadota</taxon>
        <taxon>Armatimonadia</taxon>
        <taxon>Capsulimonadales</taxon>
        <taxon>Capsulimonadaceae</taxon>
        <taxon>Capsulimonas</taxon>
    </lineage>
</organism>
<feature type="transmembrane region" description="Helical" evidence="12">
    <location>
        <begin position="59"/>
        <end position="89"/>
    </location>
</feature>
<dbReference type="NCBIfam" id="NF009438">
    <property type="entry name" value="PRK12797.1"/>
    <property type="match status" value="1"/>
</dbReference>
<feature type="transmembrane region" description="Helical" evidence="12">
    <location>
        <begin position="101"/>
        <end position="120"/>
    </location>
</feature>
<dbReference type="GO" id="GO:0005886">
    <property type="term" value="C:plasma membrane"/>
    <property type="evidence" value="ECO:0007669"/>
    <property type="project" value="UniProtKB-SubCell"/>
</dbReference>
<accession>A0A402CQ65</accession>
<dbReference type="InterPro" id="IPR005837">
    <property type="entry name" value="FliP"/>
</dbReference>
<evidence type="ECO:0000256" key="4">
    <source>
        <dbReference type="ARBA" id="ARBA00022475"/>
    </source>
</evidence>
<feature type="transmembrane region" description="Helical" evidence="12">
    <location>
        <begin position="204"/>
        <end position="225"/>
    </location>
</feature>